<keyword evidence="1" id="KW-1133">Transmembrane helix</keyword>
<reference evidence="2" key="2">
    <citation type="submission" date="2020-06" db="EMBL/GenBank/DDBJ databases">
        <title>Helianthus annuus Genome sequencing and assembly Release 2.</title>
        <authorList>
            <person name="Gouzy J."/>
            <person name="Langlade N."/>
            <person name="Munos S."/>
        </authorList>
    </citation>
    <scope>NUCLEOTIDE SEQUENCE</scope>
    <source>
        <tissue evidence="2">Leaves</tissue>
    </source>
</reference>
<feature type="transmembrane region" description="Helical" evidence="1">
    <location>
        <begin position="43"/>
        <end position="64"/>
    </location>
</feature>
<comment type="caution">
    <text evidence="2">The sequence shown here is derived from an EMBL/GenBank/DDBJ whole genome shotgun (WGS) entry which is preliminary data.</text>
</comment>
<name>A0A9K3MYG5_HELAN</name>
<evidence type="ECO:0000313" key="2">
    <source>
        <dbReference type="EMBL" id="KAF5779828.1"/>
    </source>
</evidence>
<protein>
    <recommendedName>
        <fullName evidence="4">Transmembrane protein</fullName>
    </recommendedName>
</protein>
<accession>A0A9K3MYG5</accession>
<keyword evidence="1" id="KW-0812">Transmembrane</keyword>
<organism evidence="2 3">
    <name type="scientific">Helianthus annuus</name>
    <name type="common">Common sunflower</name>
    <dbReference type="NCBI Taxonomy" id="4232"/>
    <lineage>
        <taxon>Eukaryota</taxon>
        <taxon>Viridiplantae</taxon>
        <taxon>Streptophyta</taxon>
        <taxon>Embryophyta</taxon>
        <taxon>Tracheophyta</taxon>
        <taxon>Spermatophyta</taxon>
        <taxon>Magnoliopsida</taxon>
        <taxon>eudicotyledons</taxon>
        <taxon>Gunneridae</taxon>
        <taxon>Pentapetalae</taxon>
        <taxon>asterids</taxon>
        <taxon>campanulids</taxon>
        <taxon>Asterales</taxon>
        <taxon>Asteraceae</taxon>
        <taxon>Asteroideae</taxon>
        <taxon>Heliantheae alliance</taxon>
        <taxon>Heliantheae</taxon>
        <taxon>Helianthus</taxon>
    </lineage>
</organism>
<evidence type="ECO:0000256" key="1">
    <source>
        <dbReference type="SAM" id="Phobius"/>
    </source>
</evidence>
<keyword evidence="1" id="KW-0472">Membrane</keyword>
<dbReference type="AlphaFoldDB" id="A0A9K3MYG5"/>
<reference evidence="2" key="1">
    <citation type="journal article" date="2017" name="Nature">
        <title>The sunflower genome provides insights into oil metabolism, flowering and Asterid evolution.</title>
        <authorList>
            <person name="Badouin H."/>
            <person name="Gouzy J."/>
            <person name="Grassa C.J."/>
            <person name="Murat F."/>
            <person name="Staton S.E."/>
            <person name="Cottret L."/>
            <person name="Lelandais-Briere C."/>
            <person name="Owens G.L."/>
            <person name="Carrere S."/>
            <person name="Mayjonade B."/>
            <person name="Legrand L."/>
            <person name="Gill N."/>
            <person name="Kane N.C."/>
            <person name="Bowers J.E."/>
            <person name="Hubner S."/>
            <person name="Bellec A."/>
            <person name="Berard A."/>
            <person name="Berges H."/>
            <person name="Blanchet N."/>
            <person name="Boniface M.C."/>
            <person name="Brunel D."/>
            <person name="Catrice O."/>
            <person name="Chaidir N."/>
            <person name="Claudel C."/>
            <person name="Donnadieu C."/>
            <person name="Faraut T."/>
            <person name="Fievet G."/>
            <person name="Helmstetter N."/>
            <person name="King M."/>
            <person name="Knapp S.J."/>
            <person name="Lai Z."/>
            <person name="Le Paslier M.C."/>
            <person name="Lippi Y."/>
            <person name="Lorenzon L."/>
            <person name="Mandel J.R."/>
            <person name="Marage G."/>
            <person name="Marchand G."/>
            <person name="Marquand E."/>
            <person name="Bret-Mestries E."/>
            <person name="Morien E."/>
            <person name="Nambeesan S."/>
            <person name="Nguyen T."/>
            <person name="Pegot-Espagnet P."/>
            <person name="Pouilly N."/>
            <person name="Raftis F."/>
            <person name="Sallet E."/>
            <person name="Schiex T."/>
            <person name="Thomas J."/>
            <person name="Vandecasteele C."/>
            <person name="Vares D."/>
            <person name="Vear F."/>
            <person name="Vautrin S."/>
            <person name="Crespi M."/>
            <person name="Mangin B."/>
            <person name="Burke J.M."/>
            <person name="Salse J."/>
            <person name="Munos S."/>
            <person name="Vincourt P."/>
            <person name="Rieseberg L.H."/>
            <person name="Langlade N.B."/>
        </authorList>
    </citation>
    <scope>NUCLEOTIDE SEQUENCE</scope>
    <source>
        <tissue evidence="2">Leaves</tissue>
    </source>
</reference>
<gene>
    <name evidence="2" type="ORF">HanXRQr2_Chr12g0564071</name>
</gene>
<sequence>MERRWSMGCWLWSSPVVKSIEVGGGVVDEVASELLDGEKVVDGLLVVVFEVGGGVVLFTWWIMLSLRQPMK</sequence>
<evidence type="ECO:0000313" key="3">
    <source>
        <dbReference type="Proteomes" id="UP000215914"/>
    </source>
</evidence>
<dbReference type="Proteomes" id="UP000215914">
    <property type="component" value="Unassembled WGS sequence"/>
</dbReference>
<proteinExistence type="predicted"/>
<evidence type="ECO:0008006" key="4">
    <source>
        <dbReference type="Google" id="ProtNLM"/>
    </source>
</evidence>
<dbReference type="Gramene" id="mRNA:HanXRQr2_Chr12g0564071">
    <property type="protein sequence ID" value="mRNA:HanXRQr2_Chr12g0564071"/>
    <property type="gene ID" value="HanXRQr2_Chr12g0564071"/>
</dbReference>
<dbReference type="EMBL" id="MNCJ02000327">
    <property type="protein sequence ID" value="KAF5779828.1"/>
    <property type="molecule type" value="Genomic_DNA"/>
</dbReference>
<keyword evidence="3" id="KW-1185">Reference proteome</keyword>